<dbReference type="GO" id="GO:0005886">
    <property type="term" value="C:plasma membrane"/>
    <property type="evidence" value="ECO:0007669"/>
    <property type="project" value="TreeGrafter"/>
</dbReference>
<dbReference type="Pfam" id="PF05656">
    <property type="entry name" value="DUF805"/>
    <property type="match status" value="1"/>
</dbReference>
<name>A0A418SJR9_9RHOB</name>
<sequence length="191" mass="20382">MGFAESIKTCFRNYVTFSGRAARPEYWYFMLFVILCSAILGMLDNALFGSGGFRTSSQTSPGSLSATAGYGNGPLGSLFNIVTLFPILAAGWRRMHDTGRSGIFLFYPMIVMFGTLTFGVLFGGLVGATDALLSGDIVTALFGGLGGLMLALCILVLLVSPLVVIWWLSRPSQPGPNRWGPAPLQTEVPPA</sequence>
<dbReference type="AlphaFoldDB" id="A0A418SJR9"/>
<dbReference type="KEGG" id="palw:PSAL_019090"/>
<accession>A0A418SJR9</accession>
<proteinExistence type="predicted"/>
<dbReference type="EMBL" id="CP060436">
    <property type="protein sequence ID" value="QPM90670.1"/>
    <property type="molecule type" value="Genomic_DNA"/>
</dbReference>
<dbReference type="OrthoDB" id="9812349at2"/>
<reference evidence="1 2" key="1">
    <citation type="submission" date="2020-08" db="EMBL/GenBank/DDBJ databases">
        <title>Genome sequence of Rhodobacteraceae bacterium Lw-13e.</title>
        <authorList>
            <person name="Poehlein A."/>
            <person name="Wolter L."/>
            <person name="Daniel R."/>
            <person name="Brinkhoff T."/>
        </authorList>
    </citation>
    <scope>NUCLEOTIDE SEQUENCE [LARGE SCALE GENOMIC DNA]</scope>
    <source>
        <strain evidence="1 2">Lw-13e</strain>
    </source>
</reference>
<dbReference type="Proteomes" id="UP000283786">
    <property type="component" value="Chromosome"/>
</dbReference>
<dbReference type="RefSeq" id="WP_119838177.1">
    <property type="nucleotide sequence ID" value="NZ_CP060436.1"/>
</dbReference>
<dbReference type="PANTHER" id="PTHR34980">
    <property type="entry name" value="INNER MEMBRANE PROTEIN-RELATED-RELATED"/>
    <property type="match status" value="1"/>
</dbReference>
<dbReference type="PANTHER" id="PTHR34980:SF2">
    <property type="entry name" value="INNER MEMBRANE PROTEIN YHAH-RELATED"/>
    <property type="match status" value="1"/>
</dbReference>
<keyword evidence="2" id="KW-1185">Reference proteome</keyword>
<gene>
    <name evidence="1" type="ORF">PSAL_019090</name>
</gene>
<evidence type="ECO:0000313" key="2">
    <source>
        <dbReference type="Proteomes" id="UP000283786"/>
    </source>
</evidence>
<dbReference type="InterPro" id="IPR008523">
    <property type="entry name" value="DUF805"/>
</dbReference>
<protein>
    <submittedName>
        <fullName evidence="1">Uncharacterized protein</fullName>
    </submittedName>
</protein>
<evidence type="ECO:0000313" key="1">
    <source>
        <dbReference type="EMBL" id="QPM90670.1"/>
    </source>
</evidence>
<organism evidence="1 2">
    <name type="scientific">Pseudooceanicola algae</name>
    <dbReference type="NCBI Taxonomy" id="1537215"/>
    <lineage>
        <taxon>Bacteria</taxon>
        <taxon>Pseudomonadati</taxon>
        <taxon>Pseudomonadota</taxon>
        <taxon>Alphaproteobacteria</taxon>
        <taxon>Rhodobacterales</taxon>
        <taxon>Paracoccaceae</taxon>
        <taxon>Pseudooceanicola</taxon>
    </lineage>
</organism>